<name>A0ABW6KSD9_9ACTN</name>
<dbReference type="Proteomes" id="UP001601197">
    <property type="component" value="Unassembled WGS sequence"/>
</dbReference>
<sequence length="155" mass="15214">MVQTAAVGLLGALALTACDSGGSDSKGGATATPSASATATASADSGDGGTTPNGGEPAGSWLTTADGRAMVLIVAGKQAVLFSTGRTRCGGTMGEEGGKHVIRLRTCGARTTGTVESVNKTTLRVTWEGGLGEETYTRSEGPTLPPGLPTASPDS</sequence>
<accession>A0ABW6KSD9</accession>
<feature type="region of interest" description="Disordered" evidence="1">
    <location>
        <begin position="130"/>
        <end position="155"/>
    </location>
</feature>
<evidence type="ECO:0000313" key="3">
    <source>
        <dbReference type="Proteomes" id="UP001601197"/>
    </source>
</evidence>
<comment type="caution">
    <text evidence="2">The sequence shown here is derived from an EMBL/GenBank/DDBJ whole genome shotgun (WGS) entry which is preliminary data.</text>
</comment>
<evidence type="ECO:0000256" key="1">
    <source>
        <dbReference type="SAM" id="MobiDB-lite"/>
    </source>
</evidence>
<evidence type="ECO:0000313" key="2">
    <source>
        <dbReference type="EMBL" id="MFE9170825.1"/>
    </source>
</evidence>
<evidence type="ECO:0008006" key="4">
    <source>
        <dbReference type="Google" id="ProtNLM"/>
    </source>
</evidence>
<feature type="compositionally biased region" description="Low complexity" evidence="1">
    <location>
        <begin position="27"/>
        <end position="45"/>
    </location>
</feature>
<proteinExistence type="predicted"/>
<dbReference type="RefSeq" id="WP_073947113.1">
    <property type="nucleotide sequence ID" value="NZ_JBIAFJ010000011.1"/>
</dbReference>
<keyword evidence="3" id="KW-1185">Reference proteome</keyword>
<reference evidence="2 3" key="1">
    <citation type="submission" date="2024-10" db="EMBL/GenBank/DDBJ databases">
        <title>The Natural Products Discovery Center: Release of the First 8490 Sequenced Strains for Exploring Actinobacteria Biosynthetic Diversity.</title>
        <authorList>
            <person name="Kalkreuter E."/>
            <person name="Kautsar S.A."/>
            <person name="Yang D."/>
            <person name="Bader C.D."/>
            <person name="Teijaro C.N."/>
            <person name="Fluegel L."/>
            <person name="Davis C.M."/>
            <person name="Simpson J.R."/>
            <person name="Lauterbach L."/>
            <person name="Steele A.D."/>
            <person name="Gui C."/>
            <person name="Meng S."/>
            <person name="Li G."/>
            <person name="Viehrig K."/>
            <person name="Ye F."/>
            <person name="Su P."/>
            <person name="Kiefer A.F."/>
            <person name="Nichols A."/>
            <person name="Cepeda A.J."/>
            <person name="Yan W."/>
            <person name="Fan B."/>
            <person name="Jiang Y."/>
            <person name="Adhikari A."/>
            <person name="Zheng C.-J."/>
            <person name="Schuster L."/>
            <person name="Cowan T.M."/>
            <person name="Smanski M.J."/>
            <person name="Chevrette M.G."/>
            <person name="De Carvalho L.P.S."/>
            <person name="Shen B."/>
        </authorList>
    </citation>
    <scope>NUCLEOTIDE SEQUENCE [LARGE SCALE GENOMIC DNA]</scope>
    <source>
        <strain evidence="2 3">NPDC007147</strain>
    </source>
</reference>
<organism evidence="2 3">
    <name type="scientific">Streptomyces kebangsaanensis</name>
    <dbReference type="NCBI Taxonomy" id="864058"/>
    <lineage>
        <taxon>Bacteria</taxon>
        <taxon>Bacillati</taxon>
        <taxon>Actinomycetota</taxon>
        <taxon>Actinomycetes</taxon>
        <taxon>Kitasatosporales</taxon>
        <taxon>Streptomycetaceae</taxon>
        <taxon>Streptomyces</taxon>
    </lineage>
</organism>
<gene>
    <name evidence="2" type="ORF">ACFYNZ_15070</name>
</gene>
<protein>
    <recommendedName>
        <fullName evidence="4">Serine/threonine protein kinase</fullName>
    </recommendedName>
</protein>
<dbReference type="EMBL" id="JBIAFJ010000011">
    <property type="protein sequence ID" value="MFE9170825.1"/>
    <property type="molecule type" value="Genomic_DNA"/>
</dbReference>
<feature type="region of interest" description="Disordered" evidence="1">
    <location>
        <begin position="23"/>
        <end position="62"/>
    </location>
</feature>